<feature type="chain" id="PRO_5043499583" evidence="2">
    <location>
        <begin position="22"/>
        <end position="262"/>
    </location>
</feature>
<name>A0AAW8HES7_9ENTR</name>
<protein>
    <submittedName>
        <fullName evidence="3">Type-F conjugative transfer system pilin assembly protein TraF</fullName>
    </submittedName>
</protein>
<dbReference type="Proteomes" id="UP001225042">
    <property type="component" value="Unassembled WGS sequence"/>
</dbReference>
<evidence type="ECO:0000313" key="3">
    <source>
        <dbReference type="EMBL" id="MDQ2258893.1"/>
    </source>
</evidence>
<evidence type="ECO:0000256" key="2">
    <source>
        <dbReference type="SAM" id="SignalP"/>
    </source>
</evidence>
<dbReference type="NCBIfam" id="NF010257">
    <property type="entry name" value="PRK13703.1"/>
    <property type="match status" value="1"/>
</dbReference>
<evidence type="ECO:0000256" key="1">
    <source>
        <dbReference type="SAM" id="MobiDB-lite"/>
    </source>
</evidence>
<sequence length="262" mass="29387">MKRKCVLWGLLLAFAGQSALAEEIVTPADPFTGWAWYNEPKKPAELPKKPQQPAPQSVPDMSKLSAQEQAKVLRGYTMEALNRAILYPTKENTATFLRWQKFWTDRGSMFSQSFAAAQLSHPDLDYNLEYPHYNSMAPFVQTRDQQSRQNAVTQLAHQYGLFYFYRGSDPIDVQMAGVVADFAKTNGISLIPVSVDGQVAASLPQSRPDTGQSRSMNISHFPALFLVDPTSKNYRALSYGFMTQDDLSKRFLNVATGFKPNS</sequence>
<dbReference type="InterPro" id="IPR014110">
    <property type="entry name" value="TraF"/>
</dbReference>
<dbReference type="AlphaFoldDB" id="A0AAW8HES7"/>
<comment type="caution">
    <text evidence="3">The sequence shown here is derived from an EMBL/GenBank/DDBJ whole genome shotgun (WGS) entry which is preliminary data.</text>
</comment>
<keyword evidence="2" id="KW-0732">Signal</keyword>
<dbReference type="Pfam" id="PF13728">
    <property type="entry name" value="TraF"/>
    <property type="match status" value="1"/>
</dbReference>
<proteinExistence type="predicted"/>
<feature type="signal peptide" evidence="2">
    <location>
        <begin position="1"/>
        <end position="21"/>
    </location>
</feature>
<dbReference type="SUPFAM" id="SSF52833">
    <property type="entry name" value="Thioredoxin-like"/>
    <property type="match status" value="1"/>
</dbReference>
<organism evidence="3 4">
    <name type="scientific">Enterobacter soli</name>
    <dbReference type="NCBI Taxonomy" id="885040"/>
    <lineage>
        <taxon>Bacteria</taxon>
        <taxon>Pseudomonadati</taxon>
        <taxon>Pseudomonadota</taxon>
        <taxon>Gammaproteobacteria</taxon>
        <taxon>Enterobacterales</taxon>
        <taxon>Enterobacteriaceae</taxon>
        <taxon>Enterobacter</taxon>
    </lineage>
</organism>
<dbReference type="NCBIfam" id="TIGR02739">
    <property type="entry name" value="TraF"/>
    <property type="match status" value="1"/>
</dbReference>
<dbReference type="InterPro" id="IPR036249">
    <property type="entry name" value="Thioredoxin-like_sf"/>
</dbReference>
<dbReference type="EMBL" id="JAVDKS010000012">
    <property type="protein sequence ID" value="MDQ2258893.1"/>
    <property type="molecule type" value="Genomic_DNA"/>
</dbReference>
<accession>A0AAW8HES7</accession>
<evidence type="ECO:0000313" key="4">
    <source>
        <dbReference type="Proteomes" id="UP001225042"/>
    </source>
</evidence>
<dbReference type="InterPro" id="IPR039555">
    <property type="entry name" value="TraF/TrbB"/>
</dbReference>
<reference evidence="3 4" key="1">
    <citation type="submission" date="2023-08" db="EMBL/GenBank/DDBJ databases">
        <authorList>
            <person name="Dale J."/>
        </authorList>
    </citation>
    <scope>NUCLEOTIDE SEQUENCE [LARGE SCALE GENOMIC DNA]</scope>
    <source>
        <strain evidence="3 4">2023EL-00788</strain>
    </source>
</reference>
<feature type="region of interest" description="Disordered" evidence="1">
    <location>
        <begin position="42"/>
        <end position="64"/>
    </location>
</feature>
<keyword evidence="4" id="KW-1185">Reference proteome</keyword>
<gene>
    <name evidence="3" type="primary">traF</name>
    <name evidence="3" type="ORF">RBJ67_22455</name>
</gene>
<dbReference type="RefSeq" id="WP_088545072.1">
    <property type="nucleotide sequence ID" value="NZ_CP143719.1"/>
</dbReference>